<proteinExistence type="predicted"/>
<evidence type="ECO:0000256" key="2">
    <source>
        <dbReference type="SAM" id="SignalP"/>
    </source>
</evidence>
<name>A0A4Z2HHF6_9TELE</name>
<evidence type="ECO:0008006" key="5">
    <source>
        <dbReference type="Google" id="ProtNLM"/>
    </source>
</evidence>
<evidence type="ECO:0000313" key="4">
    <source>
        <dbReference type="Proteomes" id="UP000314294"/>
    </source>
</evidence>
<feature type="region of interest" description="Disordered" evidence="1">
    <location>
        <begin position="41"/>
        <end position="66"/>
    </location>
</feature>
<accession>A0A4Z2HHF6</accession>
<evidence type="ECO:0000313" key="3">
    <source>
        <dbReference type="EMBL" id="TNN65041.1"/>
    </source>
</evidence>
<comment type="caution">
    <text evidence="3">The sequence shown here is derived from an EMBL/GenBank/DDBJ whole genome shotgun (WGS) entry which is preliminary data.</text>
</comment>
<keyword evidence="2" id="KW-0732">Signal</keyword>
<dbReference type="EMBL" id="SRLO01000242">
    <property type="protein sequence ID" value="TNN65041.1"/>
    <property type="molecule type" value="Genomic_DNA"/>
</dbReference>
<reference evidence="3 4" key="1">
    <citation type="submission" date="2019-03" db="EMBL/GenBank/DDBJ databases">
        <title>First draft genome of Liparis tanakae, snailfish: a comprehensive survey of snailfish specific genes.</title>
        <authorList>
            <person name="Kim W."/>
            <person name="Song I."/>
            <person name="Jeong J.-H."/>
            <person name="Kim D."/>
            <person name="Kim S."/>
            <person name="Ryu S."/>
            <person name="Song J.Y."/>
            <person name="Lee S.K."/>
        </authorList>
    </citation>
    <scope>NUCLEOTIDE SEQUENCE [LARGE SCALE GENOMIC DNA]</scope>
    <source>
        <tissue evidence="3">Muscle</tissue>
    </source>
</reference>
<keyword evidence="4" id="KW-1185">Reference proteome</keyword>
<protein>
    <recommendedName>
        <fullName evidence="5">Secreted protein</fullName>
    </recommendedName>
</protein>
<feature type="chain" id="PRO_5021299100" description="Secreted protein" evidence="2">
    <location>
        <begin position="28"/>
        <end position="102"/>
    </location>
</feature>
<dbReference type="Proteomes" id="UP000314294">
    <property type="component" value="Unassembled WGS sequence"/>
</dbReference>
<gene>
    <name evidence="3" type="ORF">EYF80_024780</name>
</gene>
<sequence length="102" mass="11174">MIPEHYGFTHSGLSLLLSLSLSRTSGCTPIYTDPIPMHASESQLQTCTRSPSGGSPPSRDPKGFAPHTVHLHSTKVCWKVIGPHSSSSDYKQRPQLLWFAKS</sequence>
<feature type="signal peptide" evidence="2">
    <location>
        <begin position="1"/>
        <end position="27"/>
    </location>
</feature>
<dbReference type="AlphaFoldDB" id="A0A4Z2HHF6"/>
<organism evidence="3 4">
    <name type="scientific">Liparis tanakae</name>
    <name type="common">Tanaka's snailfish</name>
    <dbReference type="NCBI Taxonomy" id="230148"/>
    <lineage>
        <taxon>Eukaryota</taxon>
        <taxon>Metazoa</taxon>
        <taxon>Chordata</taxon>
        <taxon>Craniata</taxon>
        <taxon>Vertebrata</taxon>
        <taxon>Euteleostomi</taxon>
        <taxon>Actinopterygii</taxon>
        <taxon>Neopterygii</taxon>
        <taxon>Teleostei</taxon>
        <taxon>Neoteleostei</taxon>
        <taxon>Acanthomorphata</taxon>
        <taxon>Eupercaria</taxon>
        <taxon>Perciformes</taxon>
        <taxon>Cottioidei</taxon>
        <taxon>Cottales</taxon>
        <taxon>Liparidae</taxon>
        <taxon>Liparis</taxon>
    </lineage>
</organism>
<evidence type="ECO:0000256" key="1">
    <source>
        <dbReference type="SAM" id="MobiDB-lite"/>
    </source>
</evidence>